<dbReference type="SUPFAM" id="SSF51182">
    <property type="entry name" value="RmlC-like cupins"/>
    <property type="match status" value="1"/>
</dbReference>
<name>A0A0G2B8J0_9BACT</name>
<dbReference type="AlphaFoldDB" id="A0A0G2B8J0"/>
<organism evidence="1 2">
    <name type="scientific">Candidatus Magasanikbacteria bacterium GW2011_GWA2_56_11</name>
    <dbReference type="NCBI Taxonomy" id="1619044"/>
    <lineage>
        <taxon>Bacteria</taxon>
        <taxon>Candidatus Magasanikiibacteriota</taxon>
    </lineage>
</organism>
<protein>
    <recommendedName>
        <fullName evidence="3">Cupin 2 conserved barrel domain-containing protein</fullName>
    </recommendedName>
</protein>
<proteinExistence type="predicted"/>
<evidence type="ECO:0000313" key="1">
    <source>
        <dbReference type="EMBL" id="KKW41759.1"/>
    </source>
</evidence>
<gene>
    <name evidence="1" type="ORF">UY92_C0014G0084</name>
</gene>
<evidence type="ECO:0008006" key="3">
    <source>
        <dbReference type="Google" id="ProtNLM"/>
    </source>
</evidence>
<sequence length="80" mass="9041">MFFVTAGRVYAVFEHVRTKERREMTLKPGTKVLHVPPWVSFATRNESDSDKAVVVYFSNLPLRSADSFEHVVLNGQASGE</sequence>
<dbReference type="EMBL" id="LCRX01000014">
    <property type="protein sequence ID" value="KKW41759.1"/>
    <property type="molecule type" value="Genomic_DNA"/>
</dbReference>
<comment type="caution">
    <text evidence="1">The sequence shown here is derived from an EMBL/GenBank/DDBJ whole genome shotgun (WGS) entry which is preliminary data.</text>
</comment>
<dbReference type="InterPro" id="IPR011051">
    <property type="entry name" value="RmlC_Cupin_sf"/>
</dbReference>
<evidence type="ECO:0000313" key="2">
    <source>
        <dbReference type="Proteomes" id="UP000033870"/>
    </source>
</evidence>
<dbReference type="STRING" id="1619044.UY92_C0014G0084"/>
<accession>A0A0G2B8J0</accession>
<dbReference type="Proteomes" id="UP000033870">
    <property type="component" value="Unassembled WGS sequence"/>
</dbReference>
<dbReference type="Gene3D" id="2.60.120.10">
    <property type="entry name" value="Jelly Rolls"/>
    <property type="match status" value="1"/>
</dbReference>
<dbReference type="InterPro" id="IPR014710">
    <property type="entry name" value="RmlC-like_jellyroll"/>
</dbReference>
<reference evidence="1 2" key="1">
    <citation type="journal article" date="2015" name="Nature">
        <title>rRNA introns, odd ribosomes, and small enigmatic genomes across a large radiation of phyla.</title>
        <authorList>
            <person name="Brown C.T."/>
            <person name="Hug L.A."/>
            <person name="Thomas B.C."/>
            <person name="Sharon I."/>
            <person name="Castelle C.J."/>
            <person name="Singh A."/>
            <person name="Wilkins M.J."/>
            <person name="Williams K.H."/>
            <person name="Banfield J.F."/>
        </authorList>
    </citation>
    <scope>NUCLEOTIDE SEQUENCE [LARGE SCALE GENOMIC DNA]</scope>
</reference>